<dbReference type="InterPro" id="IPR043128">
    <property type="entry name" value="Rev_trsase/Diguanyl_cyclase"/>
</dbReference>
<comment type="caution">
    <text evidence="2">The sequence shown here is derived from an EMBL/GenBank/DDBJ whole genome shotgun (WGS) entry which is preliminary data.</text>
</comment>
<dbReference type="Gene3D" id="3.30.70.270">
    <property type="match status" value="1"/>
</dbReference>
<dbReference type="EMBL" id="JBBPBM010000333">
    <property type="protein sequence ID" value="KAK8497066.1"/>
    <property type="molecule type" value="Genomic_DNA"/>
</dbReference>
<dbReference type="PANTHER" id="PTHR33064">
    <property type="entry name" value="POL PROTEIN"/>
    <property type="match status" value="1"/>
</dbReference>
<keyword evidence="3" id="KW-1185">Reference proteome</keyword>
<dbReference type="InterPro" id="IPR043502">
    <property type="entry name" value="DNA/RNA_pol_sf"/>
</dbReference>
<evidence type="ECO:0000259" key="1">
    <source>
        <dbReference type="PROSITE" id="PS50878"/>
    </source>
</evidence>
<accession>A0ABR2ASI5</accession>
<name>A0ABR2ASI5_9ROSI</name>
<dbReference type="InterPro" id="IPR000477">
    <property type="entry name" value="RT_dom"/>
</dbReference>
<dbReference type="Proteomes" id="UP001472677">
    <property type="component" value="Unassembled WGS sequence"/>
</dbReference>
<dbReference type="Gene3D" id="3.10.10.10">
    <property type="entry name" value="HIV Type 1 Reverse Transcriptase, subunit A, domain 1"/>
    <property type="match status" value="1"/>
</dbReference>
<evidence type="ECO:0000313" key="3">
    <source>
        <dbReference type="Proteomes" id="UP001472677"/>
    </source>
</evidence>
<evidence type="ECO:0000313" key="2">
    <source>
        <dbReference type="EMBL" id="KAK8497066.1"/>
    </source>
</evidence>
<dbReference type="InterPro" id="IPR051320">
    <property type="entry name" value="Viral_Replic_Matur_Polypro"/>
</dbReference>
<dbReference type="CDD" id="cd01647">
    <property type="entry name" value="RT_LTR"/>
    <property type="match status" value="1"/>
</dbReference>
<dbReference type="PROSITE" id="PS50878">
    <property type="entry name" value="RT_POL"/>
    <property type="match status" value="1"/>
</dbReference>
<organism evidence="2 3">
    <name type="scientific">Hibiscus sabdariffa</name>
    <name type="common">roselle</name>
    <dbReference type="NCBI Taxonomy" id="183260"/>
    <lineage>
        <taxon>Eukaryota</taxon>
        <taxon>Viridiplantae</taxon>
        <taxon>Streptophyta</taxon>
        <taxon>Embryophyta</taxon>
        <taxon>Tracheophyta</taxon>
        <taxon>Spermatophyta</taxon>
        <taxon>Magnoliopsida</taxon>
        <taxon>eudicotyledons</taxon>
        <taxon>Gunneridae</taxon>
        <taxon>Pentapetalae</taxon>
        <taxon>rosids</taxon>
        <taxon>malvids</taxon>
        <taxon>Malvales</taxon>
        <taxon>Malvaceae</taxon>
        <taxon>Malvoideae</taxon>
        <taxon>Hibiscus</taxon>
    </lineage>
</organism>
<gene>
    <name evidence="2" type="ORF">V6N12_063847</name>
</gene>
<reference evidence="2 3" key="1">
    <citation type="journal article" date="2024" name="G3 (Bethesda)">
        <title>Genome assembly of Hibiscus sabdariffa L. provides insights into metabolisms of medicinal natural products.</title>
        <authorList>
            <person name="Kim T."/>
        </authorList>
    </citation>
    <scope>NUCLEOTIDE SEQUENCE [LARGE SCALE GENOMIC DNA]</scope>
    <source>
        <strain evidence="2">TK-2024</strain>
        <tissue evidence="2">Old leaves</tissue>
    </source>
</reference>
<dbReference type="SUPFAM" id="SSF56672">
    <property type="entry name" value="DNA/RNA polymerases"/>
    <property type="match status" value="1"/>
</dbReference>
<feature type="domain" description="Reverse transcriptase" evidence="1">
    <location>
        <begin position="349"/>
        <end position="530"/>
    </location>
</feature>
<sequence length="549" mass="64067">MDTTPTMTTFPTNGAKYIFTLDDIPVSTWAQRLQEFHSWMETQKLTRDNNYEILTEFVSKFTGVLRNWWSTVPLGDQMQFLVQQDFAAVIWAMHMHILGNPDDVKTLQRKEFFKRKCCSFEMRDLEKHFHTMIKLFFTLGADQSLKQLTVGEIQQETFIALEELCDRKQIIKDYMSGSKELDKACKVSGLTIKCKNEPNAIVSLEGRFFAEATEQDLLFPPFLKYIEEDDDVESIFSIKEEPSDHSLFATQQLEEGDHPETEWSSDEVIYMMQNKISPTMASVLKAKACAESHHEFLSKYDHPLWKNSEFFIQLPFKKNKDINPTKASHSGMNPEHQKLAETECHELLQQNLIEPSSSQWACEAFYVNKRSEQARGKLRLVINYQPLNHFLQDDKFRLPNRNALFSSLARARIFSKFDLKAGFWQLGIDLVDRSKTFFCIPNHHYQWKVMPFGLKTAPSLFQKAMTKIFQPILDKALIYIDDVILYSPDEESHTQLLNQFQQLVYQYGVMLSERKMKIAQQEIEFLGMHLKEGKYHPGPHIAEELQKFP</sequence>
<dbReference type="PANTHER" id="PTHR33064:SF37">
    <property type="entry name" value="RIBONUCLEASE H"/>
    <property type="match status" value="1"/>
</dbReference>
<dbReference type="Pfam" id="PF00078">
    <property type="entry name" value="RVT_1"/>
    <property type="match status" value="1"/>
</dbReference>
<proteinExistence type="predicted"/>
<protein>
    <recommendedName>
        <fullName evidence="1">Reverse transcriptase domain-containing protein</fullName>
    </recommendedName>
</protein>